<dbReference type="Pfam" id="PF00072">
    <property type="entry name" value="Response_reg"/>
    <property type="match status" value="1"/>
</dbReference>
<keyword evidence="1" id="KW-0238">DNA-binding</keyword>
<feature type="non-terminal residue" evidence="4">
    <location>
        <position position="83"/>
    </location>
</feature>
<dbReference type="PROSITE" id="PS50110">
    <property type="entry name" value="RESPONSE_REGULATORY"/>
    <property type="match status" value="1"/>
</dbReference>
<dbReference type="SUPFAM" id="SSF52172">
    <property type="entry name" value="CheY-like"/>
    <property type="match status" value="1"/>
</dbReference>
<evidence type="ECO:0000256" key="2">
    <source>
        <dbReference type="PROSITE-ProRule" id="PRU00169"/>
    </source>
</evidence>
<dbReference type="GO" id="GO:0032993">
    <property type="term" value="C:protein-DNA complex"/>
    <property type="evidence" value="ECO:0007669"/>
    <property type="project" value="TreeGrafter"/>
</dbReference>
<reference evidence="4" key="1">
    <citation type="submission" date="2021-03" db="EMBL/GenBank/DDBJ databases">
        <title>Study of the foodborne Vibrio vulnificus isolates from China.</title>
        <authorList>
            <person name="Zheng Z."/>
            <person name="Ye L."/>
        </authorList>
    </citation>
    <scope>NUCLEOTIDE SEQUENCE</scope>
    <source>
        <strain evidence="4">Vv1582</strain>
    </source>
</reference>
<dbReference type="InterPro" id="IPR039420">
    <property type="entry name" value="WalR-like"/>
</dbReference>
<dbReference type="RefSeq" id="WP_206623332.1">
    <property type="nucleotide sequence ID" value="NZ_JAFKOQ010000262.1"/>
</dbReference>
<organism evidence="4 5">
    <name type="scientific">Vibrio vulnificus</name>
    <dbReference type="NCBI Taxonomy" id="672"/>
    <lineage>
        <taxon>Bacteria</taxon>
        <taxon>Pseudomonadati</taxon>
        <taxon>Pseudomonadota</taxon>
        <taxon>Gammaproteobacteria</taxon>
        <taxon>Vibrionales</taxon>
        <taxon>Vibrionaceae</taxon>
        <taxon>Vibrio</taxon>
    </lineage>
</organism>
<accession>A0AAW4HI75</accession>
<dbReference type="PANTHER" id="PTHR48111:SF17">
    <property type="entry name" value="TRANSCRIPTIONAL REGULATORY PROTEIN YPDB"/>
    <property type="match status" value="1"/>
</dbReference>
<dbReference type="GO" id="GO:0006355">
    <property type="term" value="P:regulation of DNA-templated transcription"/>
    <property type="evidence" value="ECO:0007669"/>
    <property type="project" value="TreeGrafter"/>
</dbReference>
<dbReference type="EMBL" id="JAFKOQ010000262">
    <property type="protein sequence ID" value="MBN8124815.1"/>
    <property type="molecule type" value="Genomic_DNA"/>
</dbReference>
<dbReference type="Gene3D" id="3.40.50.2300">
    <property type="match status" value="1"/>
</dbReference>
<sequence>LRSEEIDLLFLDIKMPDISGFEFLSLLKKIPLIILTTAYSEHAVKGFEINAVDYLLKPFSRDRFREACTKAKERYQWLEGRSS</sequence>
<gene>
    <name evidence="4" type="ORF">J0J18_24290</name>
</gene>
<name>A0AAW4HI75_VIBVL</name>
<dbReference type="PANTHER" id="PTHR48111">
    <property type="entry name" value="REGULATOR OF RPOS"/>
    <property type="match status" value="1"/>
</dbReference>
<evidence type="ECO:0000313" key="5">
    <source>
        <dbReference type="Proteomes" id="UP000664056"/>
    </source>
</evidence>
<evidence type="ECO:0000256" key="1">
    <source>
        <dbReference type="ARBA" id="ARBA00023125"/>
    </source>
</evidence>
<feature type="non-terminal residue" evidence="4">
    <location>
        <position position="1"/>
    </location>
</feature>
<evidence type="ECO:0000259" key="3">
    <source>
        <dbReference type="PROSITE" id="PS50110"/>
    </source>
</evidence>
<evidence type="ECO:0000313" key="4">
    <source>
        <dbReference type="EMBL" id="MBN8124815.1"/>
    </source>
</evidence>
<keyword evidence="2" id="KW-0597">Phosphoprotein</keyword>
<protein>
    <submittedName>
        <fullName evidence="4">Response regulator</fullName>
    </submittedName>
</protein>
<comment type="caution">
    <text evidence="4">The sequence shown here is derived from an EMBL/GenBank/DDBJ whole genome shotgun (WGS) entry which is preliminary data.</text>
</comment>
<dbReference type="GO" id="GO:0005829">
    <property type="term" value="C:cytosol"/>
    <property type="evidence" value="ECO:0007669"/>
    <property type="project" value="TreeGrafter"/>
</dbReference>
<proteinExistence type="predicted"/>
<feature type="domain" description="Response regulatory" evidence="3">
    <location>
        <begin position="1"/>
        <end position="72"/>
    </location>
</feature>
<feature type="modified residue" description="4-aspartylphosphate" evidence="2">
    <location>
        <position position="12"/>
    </location>
</feature>
<dbReference type="GO" id="GO:0000156">
    <property type="term" value="F:phosphorelay response regulator activity"/>
    <property type="evidence" value="ECO:0007669"/>
    <property type="project" value="TreeGrafter"/>
</dbReference>
<dbReference type="AlphaFoldDB" id="A0AAW4HI75"/>
<dbReference type="InterPro" id="IPR001789">
    <property type="entry name" value="Sig_transdc_resp-reg_receiver"/>
</dbReference>
<dbReference type="GO" id="GO:0000976">
    <property type="term" value="F:transcription cis-regulatory region binding"/>
    <property type="evidence" value="ECO:0007669"/>
    <property type="project" value="TreeGrafter"/>
</dbReference>
<dbReference type="InterPro" id="IPR011006">
    <property type="entry name" value="CheY-like_superfamily"/>
</dbReference>
<dbReference type="Proteomes" id="UP000664056">
    <property type="component" value="Unassembled WGS sequence"/>
</dbReference>